<evidence type="ECO:0000256" key="1">
    <source>
        <dbReference type="SAM" id="MobiDB-lite"/>
    </source>
</evidence>
<dbReference type="AlphaFoldDB" id="A0A108UD07"/>
<accession>A0A108UD07</accession>
<dbReference type="Proteomes" id="UP000023435">
    <property type="component" value="Unassembled WGS sequence"/>
</dbReference>
<evidence type="ECO:0000313" key="3">
    <source>
        <dbReference type="Proteomes" id="UP000023435"/>
    </source>
</evidence>
<feature type="region of interest" description="Disordered" evidence="1">
    <location>
        <begin position="37"/>
        <end position="75"/>
    </location>
</feature>
<dbReference type="EMBL" id="JAJA02000001">
    <property type="protein sequence ID" value="KWS06958.1"/>
    <property type="molecule type" value="Genomic_DNA"/>
</dbReference>
<name>A0A108UD07_9GAMM</name>
<gene>
    <name evidence="2" type="ORF">AZ78_4518</name>
</gene>
<proteinExistence type="predicted"/>
<keyword evidence="3" id="KW-1185">Reference proteome</keyword>
<organism evidence="2 3">
    <name type="scientific">Lysobacter capsici AZ78</name>
    <dbReference type="NCBI Taxonomy" id="1444315"/>
    <lineage>
        <taxon>Bacteria</taxon>
        <taxon>Pseudomonadati</taxon>
        <taxon>Pseudomonadota</taxon>
        <taxon>Gammaproteobacteria</taxon>
        <taxon>Lysobacterales</taxon>
        <taxon>Lysobacteraceae</taxon>
        <taxon>Lysobacter</taxon>
    </lineage>
</organism>
<comment type="caution">
    <text evidence="2">The sequence shown here is derived from an EMBL/GenBank/DDBJ whole genome shotgun (WGS) entry which is preliminary data.</text>
</comment>
<protein>
    <submittedName>
        <fullName evidence="2">Uncharacterized protein</fullName>
    </submittedName>
</protein>
<evidence type="ECO:0000313" key="2">
    <source>
        <dbReference type="EMBL" id="KWS06958.1"/>
    </source>
</evidence>
<feature type="compositionally biased region" description="Low complexity" evidence="1">
    <location>
        <begin position="66"/>
        <end position="75"/>
    </location>
</feature>
<reference evidence="2 3" key="1">
    <citation type="journal article" date="2014" name="Genome Announc.">
        <title>Draft Genome Sequence of Lysobacter capsici AZ78, a Bacterium Antagonistic to Plant-Pathogenic Oomycetes.</title>
        <authorList>
            <person name="Puopolo G."/>
            <person name="Sonego P."/>
            <person name="Engelen K."/>
            <person name="Pertot I."/>
        </authorList>
    </citation>
    <scope>NUCLEOTIDE SEQUENCE [LARGE SCALE GENOMIC DNA]</scope>
    <source>
        <strain evidence="2 3">AZ78</strain>
    </source>
</reference>
<sequence>MGRRGACCRPCCGADRIADKRRSARGRRAFVMPTTERVSGDWRRNTSPLASRGQDANRDREATMSRAATARPRFAGAAIAARRPTCRRIESAWKNAAARRPRRRVDHIGSIRT</sequence>